<evidence type="ECO:0000256" key="1">
    <source>
        <dbReference type="PROSITE-ProRule" id="PRU00023"/>
    </source>
</evidence>
<keyword evidence="1" id="KW-0040">ANK repeat</keyword>
<dbReference type="PROSITE" id="PS50297">
    <property type="entry name" value="ANK_REP_REGION"/>
    <property type="match status" value="1"/>
</dbReference>
<dbReference type="SUPFAM" id="SSF48403">
    <property type="entry name" value="Ankyrin repeat"/>
    <property type="match status" value="1"/>
</dbReference>
<dbReference type="EMBL" id="CP147404">
    <property type="protein sequence ID" value="WXB91570.1"/>
    <property type="molecule type" value="Genomic_DNA"/>
</dbReference>
<evidence type="ECO:0000313" key="3">
    <source>
        <dbReference type="Proteomes" id="UP001387364"/>
    </source>
</evidence>
<accession>A0ABZ2N1X8</accession>
<dbReference type="PROSITE" id="PS50088">
    <property type="entry name" value="ANK_REPEAT"/>
    <property type="match status" value="1"/>
</dbReference>
<dbReference type="InterPro" id="IPR002110">
    <property type="entry name" value="Ankyrin_rpt"/>
</dbReference>
<dbReference type="Proteomes" id="UP001387364">
    <property type="component" value="Chromosome"/>
</dbReference>
<dbReference type="RefSeq" id="WP_338749186.1">
    <property type="nucleotide sequence ID" value="NZ_CP147404.1"/>
</dbReference>
<protein>
    <submittedName>
        <fullName evidence="2">Ankyrin repeat domain-containing protein</fullName>
    </submittedName>
</protein>
<organism evidence="2 3">
    <name type="scientific">Bacillus kandeliae</name>
    <dbReference type="NCBI Taxonomy" id="3129297"/>
    <lineage>
        <taxon>Bacteria</taxon>
        <taxon>Bacillati</taxon>
        <taxon>Bacillota</taxon>
        <taxon>Bacilli</taxon>
        <taxon>Bacillales</taxon>
        <taxon>Bacillaceae</taxon>
        <taxon>Bacillus</taxon>
    </lineage>
</organism>
<evidence type="ECO:0000313" key="2">
    <source>
        <dbReference type="EMBL" id="WXB91570.1"/>
    </source>
</evidence>
<dbReference type="Pfam" id="PF12796">
    <property type="entry name" value="Ank_2"/>
    <property type="match status" value="1"/>
</dbReference>
<keyword evidence="3" id="KW-1185">Reference proteome</keyword>
<reference evidence="2 3" key="1">
    <citation type="submission" date="2024-02" db="EMBL/GenBank/DDBJ databases">
        <title>Seven novel Bacillus-like species.</title>
        <authorList>
            <person name="Liu G."/>
        </authorList>
    </citation>
    <scope>NUCLEOTIDE SEQUENCE [LARGE SCALE GENOMIC DNA]</scope>
    <source>
        <strain evidence="2 3">FJAT-52991</strain>
    </source>
</reference>
<dbReference type="Gene3D" id="1.25.40.20">
    <property type="entry name" value="Ankyrin repeat-containing domain"/>
    <property type="match status" value="1"/>
</dbReference>
<dbReference type="InterPro" id="IPR036770">
    <property type="entry name" value="Ankyrin_rpt-contain_sf"/>
</dbReference>
<gene>
    <name evidence="2" type="ORF">WDJ61_09790</name>
</gene>
<feature type="repeat" description="ANK" evidence="1">
    <location>
        <begin position="64"/>
        <end position="96"/>
    </location>
</feature>
<sequence length="229" mass="26836">MSIFEAIKAKEWEKVIELAKGEQRNAQDASWRTPLHVMITHKCPANWIEAYLQLEPNLEIKDKLGETVLSKAIKFGNSEVVELLIQYGVQLNHPKGIRYTPWYQARYDKKIADLLIETEDAFRLTLTKQEQSLIDELLYEESAEILMRKLEYLNSSELIHAYVMQFNWDDDLWPLEWLLHNRTVHLVTTMEMYDLLGVNEILEDTAYRSEEADQLALKIIDQLLGGKIR</sequence>
<name>A0ABZ2N1X8_9BACI</name>
<proteinExistence type="predicted"/>